<dbReference type="RefSeq" id="WP_280524791.1">
    <property type="nucleotide sequence ID" value="NZ_RBIG01000001.1"/>
</dbReference>
<accession>A0A420WPY1</accession>
<gene>
    <name evidence="2" type="ORF">BCL74_0876</name>
</gene>
<name>A0A420WPY1_9PROT</name>
<comment type="caution">
    <text evidence="2">The sequence shown here is derived from an EMBL/GenBank/DDBJ whole genome shotgun (WGS) entry which is preliminary data.</text>
</comment>
<evidence type="ECO:0000313" key="2">
    <source>
        <dbReference type="EMBL" id="RKQ73103.1"/>
    </source>
</evidence>
<organism evidence="2 3">
    <name type="scientific">Oceanibaculum indicum</name>
    <dbReference type="NCBI Taxonomy" id="526216"/>
    <lineage>
        <taxon>Bacteria</taxon>
        <taxon>Pseudomonadati</taxon>
        <taxon>Pseudomonadota</taxon>
        <taxon>Alphaproteobacteria</taxon>
        <taxon>Rhodospirillales</taxon>
        <taxon>Oceanibaculaceae</taxon>
        <taxon>Oceanibaculum</taxon>
    </lineage>
</organism>
<evidence type="ECO:0000313" key="3">
    <source>
        <dbReference type="Proteomes" id="UP000277424"/>
    </source>
</evidence>
<feature type="transmembrane region" description="Helical" evidence="1">
    <location>
        <begin position="6"/>
        <end position="27"/>
    </location>
</feature>
<dbReference type="Proteomes" id="UP000277424">
    <property type="component" value="Unassembled WGS sequence"/>
</dbReference>
<keyword evidence="1" id="KW-0472">Membrane</keyword>
<keyword evidence="1" id="KW-1133">Transmembrane helix</keyword>
<dbReference type="EMBL" id="RBIG01000001">
    <property type="protein sequence ID" value="RKQ73103.1"/>
    <property type="molecule type" value="Genomic_DNA"/>
</dbReference>
<sequence>MNTKAMVTGVAVTAVGVIVAGYLMSALRGTSVIDKAHDGFDS</sequence>
<protein>
    <submittedName>
        <fullName evidence="2">Uncharacterized protein</fullName>
    </submittedName>
</protein>
<keyword evidence="1" id="KW-0812">Transmembrane</keyword>
<reference evidence="2 3" key="1">
    <citation type="submission" date="2018-10" db="EMBL/GenBank/DDBJ databases">
        <title>Comparative analysis of microorganisms from saline springs in Andes Mountain Range, Colombia.</title>
        <authorList>
            <person name="Rubin E."/>
        </authorList>
    </citation>
    <scope>NUCLEOTIDE SEQUENCE [LARGE SCALE GENOMIC DNA]</scope>
    <source>
        <strain evidence="2 3">USBA 36</strain>
    </source>
</reference>
<dbReference type="AlphaFoldDB" id="A0A420WPY1"/>
<proteinExistence type="predicted"/>
<evidence type="ECO:0000256" key="1">
    <source>
        <dbReference type="SAM" id="Phobius"/>
    </source>
</evidence>